<dbReference type="InterPro" id="IPR006059">
    <property type="entry name" value="SBP"/>
</dbReference>
<evidence type="ECO:0000313" key="3">
    <source>
        <dbReference type="Proteomes" id="UP000014155"/>
    </source>
</evidence>
<keyword evidence="3" id="KW-1185">Reference proteome</keyword>
<dbReference type="Pfam" id="PF12010">
    <property type="entry name" value="DUF3502"/>
    <property type="match status" value="1"/>
</dbReference>
<dbReference type="InterPro" id="IPR050490">
    <property type="entry name" value="Bact_solute-bd_prot1"/>
</dbReference>
<evidence type="ECO:0000313" key="2">
    <source>
        <dbReference type="EMBL" id="EMS72858.1"/>
    </source>
</evidence>
<dbReference type="EMBL" id="AORV01000025">
    <property type="protein sequence ID" value="EMS72858.1"/>
    <property type="molecule type" value="Genomic_DNA"/>
</dbReference>
<dbReference type="eggNOG" id="COG1653">
    <property type="taxonomic scope" value="Bacteria"/>
</dbReference>
<dbReference type="SUPFAM" id="SSF53850">
    <property type="entry name" value="Periplasmic binding protein-like II"/>
    <property type="match status" value="1"/>
</dbReference>
<protein>
    <submittedName>
        <fullName evidence="2">ABC-type sugar transport system, periplasmic component</fullName>
    </submittedName>
</protein>
<gene>
    <name evidence="2" type="ORF">CTER_1205</name>
</gene>
<dbReference type="PANTHER" id="PTHR43649:SF17">
    <property type="entry name" value="ABC TRANSPORTER SOLUTE BINDING PROTEIN-SUGAR TRANSPORT"/>
    <property type="match status" value="1"/>
</dbReference>
<name>S0FWE8_RUMCE</name>
<proteinExistence type="predicted"/>
<dbReference type="InterPro" id="IPR022627">
    <property type="entry name" value="DUF3502"/>
</dbReference>
<keyword evidence="2" id="KW-0813">Transport</keyword>
<feature type="domain" description="DUF3502" evidence="1">
    <location>
        <begin position="469"/>
        <end position="536"/>
    </location>
</feature>
<sequence length="540" mass="60264">MKKGMTGFISALSAVVLFTGALTGCGSSADKAADSSAAPTTSVTAATSTAAASQNGIDTSKEVELQFYMLGNAPRDLEIIQTKVNELARKDLNCTVKFNYTTWSDTNTKYNLLLSSGQPIDLMFTADWMNYNQYAKKGAFKPLDEVVPKAAPDLWKWIPENYWNGCKVEGKIYTIPATWKEYVPGVIVYREDLRKKYGTPEIKDITSLEAYLEAIKKNEPNMIPTEELVADWGIGGPGFTAWGPIFEQTHTSNFGATVPYGLYNDYKNPSQLIDYWGSEEFVNDMKTLRRWQEKGFWSKSALSTKEYPADEFENGKIACVMASNPGKYATTLSKVRTNHPDWEVGYLSAPEVAGYVEPVHPIHNGFAVPKSSENPERAVAFYSKMVLDKTYNYLTEYGIEGKNYKITEDGHYEMIGDTTTNGFAREAMNGWAWRNPEIQLFDKSFDAVLDIFKKYEAGNGIVIGENLFGGFVEDYAPYQAERTALYQVQSQYLVPLMGGFVADVDKGAATFREKAKGAGLEKIQAEFTKQWQAYCKSIGK</sequence>
<dbReference type="Pfam" id="PF01547">
    <property type="entry name" value="SBP_bac_1"/>
    <property type="match status" value="1"/>
</dbReference>
<organism evidence="2 3">
    <name type="scientific">Ruminiclostridium cellobioparum subsp. termitidis CT1112</name>
    <dbReference type="NCBI Taxonomy" id="1195236"/>
    <lineage>
        <taxon>Bacteria</taxon>
        <taxon>Bacillati</taxon>
        <taxon>Bacillota</taxon>
        <taxon>Clostridia</taxon>
        <taxon>Eubacteriales</taxon>
        <taxon>Oscillospiraceae</taxon>
        <taxon>Ruminiclostridium</taxon>
    </lineage>
</organism>
<keyword evidence="2" id="KW-0762">Sugar transport</keyword>
<dbReference type="PROSITE" id="PS51257">
    <property type="entry name" value="PROKAR_LIPOPROTEIN"/>
    <property type="match status" value="1"/>
</dbReference>
<reference evidence="2 3" key="1">
    <citation type="journal article" date="2013" name="Genome Announc.">
        <title>Draft Genome Sequence of the Cellulolytic, Mesophilic, Anaerobic Bacterium Clostridium termitidis Strain CT1112 (DSM 5398).</title>
        <authorList>
            <person name="Lal S."/>
            <person name="Ramachandran U."/>
            <person name="Zhang X."/>
            <person name="Munir R."/>
            <person name="Sparling R."/>
            <person name="Levin D.B."/>
        </authorList>
    </citation>
    <scope>NUCLEOTIDE SEQUENCE [LARGE SCALE GENOMIC DNA]</scope>
    <source>
        <strain evidence="2 3">CT1112</strain>
    </source>
</reference>
<accession>S0FWE8</accession>
<dbReference type="PATRIC" id="fig|1195236.3.peg.1513"/>
<comment type="caution">
    <text evidence="2">The sequence shown here is derived from an EMBL/GenBank/DDBJ whole genome shotgun (WGS) entry which is preliminary data.</text>
</comment>
<evidence type="ECO:0000259" key="1">
    <source>
        <dbReference type="Pfam" id="PF12010"/>
    </source>
</evidence>
<dbReference type="Gene3D" id="3.40.190.10">
    <property type="entry name" value="Periplasmic binding protein-like II"/>
    <property type="match status" value="1"/>
</dbReference>
<dbReference type="PANTHER" id="PTHR43649">
    <property type="entry name" value="ARABINOSE-BINDING PROTEIN-RELATED"/>
    <property type="match status" value="1"/>
</dbReference>
<dbReference type="RefSeq" id="WP_004624592.1">
    <property type="nucleotide sequence ID" value="NZ_AORV01000025.1"/>
</dbReference>
<dbReference type="STRING" id="1195236.CTER_1205"/>
<dbReference type="AlphaFoldDB" id="S0FWE8"/>
<dbReference type="Proteomes" id="UP000014155">
    <property type="component" value="Unassembled WGS sequence"/>
</dbReference>